<sequence>MSKTMESVEEFNKELLSINSTKPPISKAKITGIVKLALKATHYYKYVVQSVEKFIWKCKAQYKLPGLYVIDAIIHQARAQFKYKDVYAPRFARNLYRTFGYVFQCPDEDRKKVLRVLNLWSLNEFFKEDVLKPIFELAEKIEKKKAEEAEEQEQEEDEDEKDGGGGGGGSEAEDEEKEREVIGKKMSSDPSSRGESGTEGVNKDLLLQLASLQSSLASQNIGDLLTTMKDDSSNSTSLTKGIEFLLSNPSLIKQLGELQNKFSLNQIKDLESIVESSLGGGGERKKSPASGASPIRREAESGPGQDGHKNLLAEESEFEAFLRENERSMQAKRSTRDRTGGGGGQISEIDLRSPDEPPVSSRRRESSDVDLRAIHLPSLHHANAAAAAANLDISTKFNLDDISLPSNLNEIRLPPPPLPQDTAPPPPPPSCMQNSHHSSGVDLTSDLPMNLPTLPPSAPPPPPHAHPIQFNIPTHHTLNSLQTNPLFAEGHPNFSVPPPSLSKPHWMTTSSPPPAPHHAPPLPPPPSDNDDRALADLHLFQHQQHHLQQGDSSGGGVDRDERRDIRNSVMDEEGGDASREERRRSFTKSPSRGASVAGSDTHSRRRSRKRKSSRHRSRDRSGARRGGRSRSRSRGKRSRKHRSRDRSRGSRRKRSVSRERRRKRSKDRGGSPGGGSAGGRKRRSRSRDRKRLQRSRSGSRFGATTIEARPPSRDRGERGMSLSSNRDRDRRSPPRDGDSRERERDGRRWGGGEGGRSRDRSRERSRQDDGGGEDEEQDEERRDKGLPPPRKDHISICTRTIWVGHLPKTIEEEELRNMFNEYGGIASLNLIPPRGCAFVTMAERSNAAAALRGLRRHAKLQGKTLSLDWAPGKNCKDGEYRQYWNVEAGATYLPYSAIESTNFETLIEGCVFDLDTVPEFIRGRLEMIQASYEARCMQPAPVMQPMGGPMGPMMGPGGPFPPPMTGGPPPGFFPPGAPGFPPFPGGGGPGGPPMMPPPGIRLPPPPGGIPPMGGPPPFMPPNMIPSVGPRGQGPPPRGGFMPFQIRGPRMFDGPQPLPFANGDDDGPPRRMRGPPPGSLYDDDDDAVNMGETRGRSERGSPDKRSDGELDD</sequence>
<feature type="compositionally biased region" description="Basic and acidic residues" evidence="3">
    <location>
        <begin position="725"/>
        <end position="769"/>
    </location>
</feature>
<feature type="domain" description="RRM" evidence="4">
    <location>
        <begin position="799"/>
        <end position="872"/>
    </location>
</feature>
<feature type="compositionally biased region" description="Pro residues" evidence="3">
    <location>
        <begin position="453"/>
        <end position="465"/>
    </location>
</feature>
<dbReference type="InterPro" id="IPR035979">
    <property type="entry name" value="RBD_domain_sf"/>
</dbReference>
<feature type="compositionally biased region" description="Pro residues" evidence="3">
    <location>
        <begin position="413"/>
        <end position="430"/>
    </location>
</feature>
<keyword evidence="1 2" id="KW-0694">RNA-binding</keyword>
<dbReference type="PANTHER" id="PTHR23140:SF4">
    <property type="entry name" value="PROTEIN CBR-NRD-1"/>
    <property type="match status" value="1"/>
</dbReference>
<dbReference type="GO" id="GO:0005634">
    <property type="term" value="C:nucleus"/>
    <property type="evidence" value="ECO:0007669"/>
    <property type="project" value="TreeGrafter"/>
</dbReference>
<dbReference type="EMBL" id="HBUF01345862">
    <property type="protein sequence ID" value="CAG6709252.1"/>
    <property type="molecule type" value="Transcribed_RNA"/>
</dbReference>
<dbReference type="SUPFAM" id="SSF54928">
    <property type="entry name" value="RNA-binding domain, RBD"/>
    <property type="match status" value="1"/>
</dbReference>
<protein>
    <submittedName>
        <fullName evidence="6">Protein SCAF8</fullName>
    </submittedName>
</protein>
<name>A0A8D8UR57_9HEMI</name>
<dbReference type="InterPro" id="IPR008942">
    <property type="entry name" value="ENTH_VHS"/>
</dbReference>
<feature type="compositionally biased region" description="Basic and acidic residues" evidence="3">
    <location>
        <begin position="295"/>
        <end position="312"/>
    </location>
</feature>
<dbReference type="PROSITE" id="PS51391">
    <property type="entry name" value="CID"/>
    <property type="match status" value="1"/>
</dbReference>
<dbReference type="Gene3D" id="3.30.70.330">
    <property type="match status" value="1"/>
</dbReference>
<feature type="compositionally biased region" description="Basic and acidic residues" evidence="3">
    <location>
        <begin position="1092"/>
        <end position="1111"/>
    </location>
</feature>
<dbReference type="CDD" id="cd16983">
    <property type="entry name" value="CID_SCAF8_like"/>
    <property type="match status" value="1"/>
</dbReference>
<dbReference type="Pfam" id="PF04818">
    <property type="entry name" value="CID"/>
    <property type="match status" value="1"/>
</dbReference>
<dbReference type="InterPro" id="IPR012677">
    <property type="entry name" value="Nucleotide-bd_a/b_plait_sf"/>
</dbReference>
<feature type="compositionally biased region" description="Low complexity" evidence="3">
    <location>
        <begin position="536"/>
        <end position="551"/>
    </location>
</feature>
<feature type="region of interest" description="Disordered" evidence="3">
    <location>
        <begin position="1026"/>
        <end position="1111"/>
    </location>
</feature>
<evidence type="ECO:0000256" key="3">
    <source>
        <dbReference type="SAM" id="MobiDB-lite"/>
    </source>
</evidence>
<feature type="compositionally biased region" description="Pro residues" evidence="3">
    <location>
        <begin position="511"/>
        <end position="527"/>
    </location>
</feature>
<evidence type="ECO:0000313" key="6">
    <source>
        <dbReference type="EMBL" id="CAG6709252.1"/>
    </source>
</evidence>
<feature type="domain" description="CID" evidence="5">
    <location>
        <begin position="3"/>
        <end position="142"/>
    </location>
</feature>
<accession>A0A8D8UR57</accession>
<evidence type="ECO:0000259" key="4">
    <source>
        <dbReference type="PROSITE" id="PS50102"/>
    </source>
</evidence>
<feature type="region of interest" description="Disordered" evidence="3">
    <location>
        <begin position="276"/>
        <end position="368"/>
    </location>
</feature>
<evidence type="ECO:0000256" key="1">
    <source>
        <dbReference type="ARBA" id="ARBA00022884"/>
    </source>
</evidence>
<proteinExistence type="predicted"/>
<dbReference type="SMART" id="SM00360">
    <property type="entry name" value="RRM"/>
    <property type="match status" value="1"/>
</dbReference>
<dbReference type="SMART" id="SM00582">
    <property type="entry name" value="RPR"/>
    <property type="match status" value="1"/>
</dbReference>
<feature type="compositionally biased region" description="Acidic residues" evidence="3">
    <location>
        <begin position="148"/>
        <end position="161"/>
    </location>
</feature>
<feature type="compositionally biased region" description="Basic and acidic residues" evidence="3">
    <location>
        <begin position="320"/>
        <end position="339"/>
    </location>
</feature>
<dbReference type="GO" id="GO:0003723">
    <property type="term" value="F:RNA binding"/>
    <property type="evidence" value="ECO:0007669"/>
    <property type="project" value="UniProtKB-UniRule"/>
</dbReference>
<feature type="compositionally biased region" description="Polar residues" evidence="3">
    <location>
        <begin position="431"/>
        <end position="442"/>
    </location>
</feature>
<feature type="compositionally biased region" description="Basic and acidic residues" evidence="3">
    <location>
        <begin position="178"/>
        <end position="187"/>
    </location>
</feature>
<feature type="compositionally biased region" description="Basic and acidic residues" evidence="3">
    <location>
        <begin position="779"/>
        <end position="792"/>
    </location>
</feature>
<organism evidence="6">
    <name type="scientific">Cacopsylla melanoneura</name>
    <dbReference type="NCBI Taxonomy" id="428564"/>
    <lineage>
        <taxon>Eukaryota</taxon>
        <taxon>Metazoa</taxon>
        <taxon>Ecdysozoa</taxon>
        <taxon>Arthropoda</taxon>
        <taxon>Hexapoda</taxon>
        <taxon>Insecta</taxon>
        <taxon>Pterygota</taxon>
        <taxon>Neoptera</taxon>
        <taxon>Paraneoptera</taxon>
        <taxon>Hemiptera</taxon>
        <taxon>Sternorrhyncha</taxon>
        <taxon>Psylloidea</taxon>
        <taxon>Psyllidae</taxon>
        <taxon>Psyllinae</taxon>
        <taxon>Cacopsylla</taxon>
    </lineage>
</organism>
<dbReference type="InterPro" id="IPR006569">
    <property type="entry name" value="CID_dom"/>
</dbReference>
<dbReference type="AlphaFoldDB" id="A0A8D8UR57"/>
<dbReference type="InterPro" id="IPR000504">
    <property type="entry name" value="RRM_dom"/>
</dbReference>
<feature type="region of interest" description="Disordered" evidence="3">
    <location>
        <begin position="145"/>
        <end position="199"/>
    </location>
</feature>
<dbReference type="PROSITE" id="PS50102">
    <property type="entry name" value="RRM"/>
    <property type="match status" value="1"/>
</dbReference>
<feature type="compositionally biased region" description="Basic and acidic residues" evidence="3">
    <location>
        <begin position="557"/>
        <end position="566"/>
    </location>
</feature>
<feature type="compositionally biased region" description="Basic residues" evidence="3">
    <location>
        <begin position="679"/>
        <end position="694"/>
    </location>
</feature>
<dbReference type="InterPro" id="IPR051485">
    <property type="entry name" value="SR-CTD_assoc_factor"/>
</dbReference>
<evidence type="ECO:0000256" key="2">
    <source>
        <dbReference type="PROSITE-ProRule" id="PRU00176"/>
    </source>
</evidence>
<evidence type="ECO:0000259" key="5">
    <source>
        <dbReference type="PROSITE" id="PS51391"/>
    </source>
</evidence>
<dbReference type="Gene3D" id="1.25.40.90">
    <property type="match status" value="1"/>
</dbReference>
<reference evidence="6" key="1">
    <citation type="submission" date="2021-05" db="EMBL/GenBank/DDBJ databases">
        <authorList>
            <person name="Alioto T."/>
            <person name="Alioto T."/>
            <person name="Gomez Garrido J."/>
        </authorList>
    </citation>
    <scope>NUCLEOTIDE SEQUENCE</scope>
</reference>
<feature type="compositionally biased region" description="Basic residues" evidence="3">
    <location>
        <begin position="603"/>
        <end position="666"/>
    </location>
</feature>
<dbReference type="PANTHER" id="PTHR23140">
    <property type="entry name" value="RNA PROCESSING PROTEIN LD23810P"/>
    <property type="match status" value="1"/>
</dbReference>
<dbReference type="Pfam" id="PF00076">
    <property type="entry name" value="RRM_1"/>
    <property type="match status" value="1"/>
</dbReference>
<dbReference type="SUPFAM" id="SSF48464">
    <property type="entry name" value="ENTH/VHS domain"/>
    <property type="match status" value="1"/>
</dbReference>
<feature type="region of interest" description="Disordered" evidence="3">
    <location>
        <begin position="406"/>
        <end position="471"/>
    </location>
</feature>
<feature type="region of interest" description="Disordered" evidence="3">
    <location>
        <begin position="484"/>
        <end position="792"/>
    </location>
</feature>